<reference evidence="1" key="1">
    <citation type="journal article" date="2014" name="Int. J. Syst. Evol. Microbiol.">
        <title>Complete genome sequence of Corynebacterium casei LMG S-19264T (=DSM 44701T), isolated from a smear-ripened cheese.</title>
        <authorList>
            <consortium name="US DOE Joint Genome Institute (JGI-PGF)"/>
            <person name="Walter F."/>
            <person name="Albersmeier A."/>
            <person name="Kalinowski J."/>
            <person name="Ruckert C."/>
        </authorList>
    </citation>
    <scope>NUCLEOTIDE SEQUENCE</scope>
    <source>
        <strain evidence="1">CCM 7905</strain>
    </source>
</reference>
<keyword evidence="2" id="KW-1185">Reference proteome</keyword>
<comment type="caution">
    <text evidence="1">The sequence shown here is derived from an EMBL/GenBank/DDBJ whole genome shotgun (WGS) entry which is preliminary data.</text>
</comment>
<name>A0A917FW32_9NOCA</name>
<protein>
    <recommendedName>
        <fullName evidence="3">DUF4192 domain-containing protein</fullName>
    </recommendedName>
</protein>
<dbReference type="Proteomes" id="UP000654257">
    <property type="component" value="Unassembled WGS sequence"/>
</dbReference>
<sequence>MTTHAESDGWAEAPVPKLSDPTDLLTALPALMGFVPSRSLVIVCLSGTGPSFTLGPTMRHDLAPPTVAHRVHPVMVEVVKKLAELCEREDILQAIAVIVDDTDDVERAIASSTSTAYGITHPCDYEALDDHVLLMDVVDAILNEYGTELRSAHIVGRIETDAPWASFFGDTRRGVLTDHRSAPVTLATVVGGKAIRGSREEIERLLDPAPEDVRTMVETAIDLAATRAAERTDLECMQLVLNLVQTDRISPYGPMEIAETAWAVERIAVRDMLLALAITTVSDQAQQLWIAVTRAVPEADRATAATLLGFFSYVRGEGPLAGTAFAAALTSQPDHNFASLLDTALMNAMRPDFVREVARNAYDDLVELGIALPPTVG</sequence>
<dbReference type="RefSeq" id="WP_188544910.1">
    <property type="nucleotide sequence ID" value="NZ_BMCU01000002.1"/>
</dbReference>
<reference evidence="1" key="2">
    <citation type="submission" date="2020-09" db="EMBL/GenBank/DDBJ databases">
        <authorList>
            <person name="Sun Q."/>
            <person name="Sedlacek I."/>
        </authorList>
    </citation>
    <scope>NUCLEOTIDE SEQUENCE</scope>
    <source>
        <strain evidence="1">CCM 7905</strain>
    </source>
</reference>
<evidence type="ECO:0008006" key="3">
    <source>
        <dbReference type="Google" id="ProtNLM"/>
    </source>
</evidence>
<accession>A0A917FW32</accession>
<evidence type="ECO:0000313" key="2">
    <source>
        <dbReference type="Proteomes" id="UP000654257"/>
    </source>
</evidence>
<dbReference type="EMBL" id="BMCU01000002">
    <property type="protein sequence ID" value="GGG08359.1"/>
    <property type="molecule type" value="Genomic_DNA"/>
</dbReference>
<proteinExistence type="predicted"/>
<gene>
    <name evidence="1" type="ORF">GCM10007304_23060</name>
</gene>
<dbReference type="InterPro" id="IPR025447">
    <property type="entry name" value="DUF4192"/>
</dbReference>
<organism evidence="1 2">
    <name type="scientific">Rhodococcoides trifolii</name>
    <dbReference type="NCBI Taxonomy" id="908250"/>
    <lineage>
        <taxon>Bacteria</taxon>
        <taxon>Bacillati</taxon>
        <taxon>Actinomycetota</taxon>
        <taxon>Actinomycetes</taxon>
        <taxon>Mycobacteriales</taxon>
        <taxon>Nocardiaceae</taxon>
        <taxon>Rhodococcoides</taxon>
    </lineage>
</organism>
<dbReference type="Pfam" id="PF13830">
    <property type="entry name" value="DUF4192"/>
    <property type="match status" value="1"/>
</dbReference>
<dbReference type="AlphaFoldDB" id="A0A917FW32"/>
<evidence type="ECO:0000313" key="1">
    <source>
        <dbReference type="EMBL" id="GGG08359.1"/>
    </source>
</evidence>